<dbReference type="EMBL" id="MK072368">
    <property type="protein sequence ID" value="AYV82366.1"/>
    <property type="molecule type" value="Genomic_DNA"/>
</dbReference>
<evidence type="ECO:0000313" key="1">
    <source>
        <dbReference type="EMBL" id="AYV82366.1"/>
    </source>
</evidence>
<gene>
    <name evidence="1" type="ORF">Homavirus37_5</name>
</gene>
<feature type="non-terminal residue" evidence="1">
    <location>
        <position position="1"/>
    </location>
</feature>
<protein>
    <submittedName>
        <fullName evidence="1">Uncharacterized protein</fullName>
    </submittedName>
</protein>
<reference evidence="1" key="1">
    <citation type="submission" date="2018-10" db="EMBL/GenBank/DDBJ databases">
        <title>Hidden diversity of soil giant viruses.</title>
        <authorList>
            <person name="Schulz F."/>
            <person name="Alteio L."/>
            <person name="Goudeau D."/>
            <person name="Ryan E.M."/>
            <person name="Malmstrom R.R."/>
            <person name="Blanchard J."/>
            <person name="Woyke T."/>
        </authorList>
    </citation>
    <scope>NUCLEOTIDE SEQUENCE</scope>
    <source>
        <strain evidence="1">HOV1</strain>
    </source>
</reference>
<accession>A0A3G5A554</accession>
<name>A0A3G5A554_9VIRU</name>
<proteinExistence type="predicted"/>
<sequence length="95" mass="11270">NRLYEMFNEEDIMANFEIKRFKYLISSESYVYDIEEKGHGLEGETEGFYGEYKDVDDEEDPDKLDKLEEDKEELDALDVDTEIDYEIDYVDGVNT</sequence>
<organism evidence="1">
    <name type="scientific">Homavirus sp</name>
    <dbReference type="NCBI Taxonomy" id="2487769"/>
    <lineage>
        <taxon>Viruses</taxon>
        <taxon>Varidnaviria</taxon>
        <taxon>Bamfordvirae</taxon>
        <taxon>Nucleocytoviricota</taxon>
        <taxon>Megaviricetes</taxon>
        <taxon>Imitervirales</taxon>
        <taxon>Mimiviridae</taxon>
        <taxon>Klosneuvirinae</taxon>
    </lineage>
</organism>